<dbReference type="EMBL" id="LR593887">
    <property type="protein sequence ID" value="VTS07736.1"/>
    <property type="molecule type" value="Genomic_DNA"/>
</dbReference>
<dbReference type="KEGG" id="tim:GMBLW1_40030"/>
<dbReference type="AlphaFoldDB" id="A0A6C2YU90"/>
<accession>A0A6C2YU90</accession>
<proteinExistence type="predicted"/>
<reference evidence="1" key="1">
    <citation type="submission" date="2019-04" db="EMBL/GenBank/DDBJ databases">
        <authorList>
            <consortium name="Science for Life Laboratories"/>
        </authorList>
    </citation>
    <scope>NUCLEOTIDE SEQUENCE</scope>
    <source>
        <strain evidence="1">MBLW1</strain>
    </source>
</reference>
<dbReference type="RefSeq" id="WP_162660252.1">
    <property type="nucleotide sequence ID" value="NZ_LR593887.1"/>
</dbReference>
<evidence type="ECO:0000313" key="2">
    <source>
        <dbReference type="Proteomes" id="UP000464378"/>
    </source>
</evidence>
<organism evidence="1">
    <name type="scientific">Tuwongella immobilis</name>
    <dbReference type="NCBI Taxonomy" id="692036"/>
    <lineage>
        <taxon>Bacteria</taxon>
        <taxon>Pseudomonadati</taxon>
        <taxon>Planctomycetota</taxon>
        <taxon>Planctomycetia</taxon>
        <taxon>Gemmatales</taxon>
        <taxon>Gemmataceae</taxon>
        <taxon>Tuwongella</taxon>
    </lineage>
</organism>
<sequence>MSGSPTVEQVQRWVVEVDTVSQRIGRHFARSEPRHAIDYLQALLTDTERMNDWQNDYGWGTILLVDFQQGELHE</sequence>
<name>A0A6C2YU90_9BACT</name>
<dbReference type="Proteomes" id="UP000464378">
    <property type="component" value="Chromosome"/>
</dbReference>
<dbReference type="EMBL" id="LR586016">
    <property type="protein sequence ID" value="VIP05190.1"/>
    <property type="molecule type" value="Genomic_DNA"/>
</dbReference>
<dbReference type="InParanoid" id="A0A6C2YU90"/>
<gene>
    <name evidence="1" type="ORF">GMBLW1_40030</name>
</gene>
<evidence type="ECO:0000313" key="1">
    <source>
        <dbReference type="EMBL" id="VIP05190.1"/>
    </source>
</evidence>
<protein>
    <submittedName>
        <fullName evidence="1">Uncharacterized protein</fullName>
    </submittedName>
</protein>
<keyword evidence="2" id="KW-1185">Reference proteome</keyword>